<organism evidence="1 2">
    <name type="scientific">Candidatus Thalassospirochaeta sargassi</name>
    <dbReference type="NCBI Taxonomy" id="3119039"/>
    <lineage>
        <taxon>Bacteria</taxon>
        <taxon>Pseudomonadati</taxon>
        <taxon>Spirochaetota</taxon>
        <taxon>Spirochaetia</taxon>
        <taxon>Spirochaetales</taxon>
        <taxon>Spirochaetaceae</taxon>
        <taxon>Candidatus Thalassospirochaeta</taxon>
    </lineage>
</organism>
<sequence length="95" mass="11007">MIVDINEQLTIKCLYKQPGASQTKPVPLADFKAETDLDDIFFLKTLRSIEQKELVTIGFLQRGFIVKVKNWYEKYPDVQDFHIKLTKSGIKVCNN</sequence>
<comment type="caution">
    <text evidence="1">The sequence shown here is derived from an EMBL/GenBank/DDBJ whole genome shotgun (WGS) entry which is preliminary data.</text>
</comment>
<protein>
    <submittedName>
        <fullName evidence="1">Uncharacterized protein</fullName>
    </submittedName>
</protein>
<evidence type="ECO:0000313" key="1">
    <source>
        <dbReference type="EMBL" id="MDC7226545.1"/>
    </source>
</evidence>
<name>A0AAJ1IFR8_9SPIO</name>
<dbReference type="Proteomes" id="UP001221217">
    <property type="component" value="Unassembled WGS sequence"/>
</dbReference>
<dbReference type="AlphaFoldDB" id="A0AAJ1IFR8"/>
<proteinExistence type="predicted"/>
<evidence type="ECO:0000313" key="2">
    <source>
        <dbReference type="Proteomes" id="UP001221217"/>
    </source>
</evidence>
<dbReference type="EMBL" id="JAQQAL010000014">
    <property type="protein sequence ID" value="MDC7226545.1"/>
    <property type="molecule type" value="Genomic_DNA"/>
</dbReference>
<reference evidence="1 2" key="1">
    <citation type="submission" date="2022-12" db="EMBL/GenBank/DDBJ databases">
        <title>Metagenome assembled genome from gulf of manar.</title>
        <authorList>
            <person name="Kohli P."/>
            <person name="Pk S."/>
            <person name="Venkata Ramana C."/>
            <person name="Sasikala C."/>
        </authorList>
    </citation>
    <scope>NUCLEOTIDE SEQUENCE [LARGE SCALE GENOMIC DNA]</scope>
    <source>
        <strain evidence="1">JB008</strain>
    </source>
</reference>
<accession>A0AAJ1IFR8</accession>
<gene>
    <name evidence="1" type="ORF">PQJ61_07250</name>
</gene>